<comment type="caution">
    <text evidence="2">The sequence shown here is derived from an EMBL/GenBank/DDBJ whole genome shotgun (WGS) entry which is preliminary data.</text>
</comment>
<keyword evidence="3" id="KW-1185">Reference proteome</keyword>
<proteinExistence type="predicted"/>
<evidence type="ECO:0000256" key="1">
    <source>
        <dbReference type="SAM" id="Phobius"/>
    </source>
</evidence>
<keyword evidence="1" id="KW-0472">Membrane</keyword>
<dbReference type="EMBL" id="JAVDUG010000001">
    <property type="protein sequence ID" value="MDR6776289.1"/>
    <property type="molecule type" value="Genomic_DNA"/>
</dbReference>
<evidence type="ECO:0000313" key="3">
    <source>
        <dbReference type="Proteomes" id="UP001266807"/>
    </source>
</evidence>
<feature type="transmembrane region" description="Helical" evidence="1">
    <location>
        <begin position="12"/>
        <end position="29"/>
    </location>
</feature>
<dbReference type="Proteomes" id="UP001266807">
    <property type="component" value="Unassembled WGS sequence"/>
</dbReference>
<sequence>MNMWEFMDQNIVWVVIMFVSFCIASTYWGKSR</sequence>
<keyword evidence="1" id="KW-1133">Transmembrane helix</keyword>
<name>A0ABU1Q9H9_9BACL</name>
<evidence type="ECO:0000313" key="2">
    <source>
        <dbReference type="EMBL" id="MDR6776289.1"/>
    </source>
</evidence>
<protein>
    <submittedName>
        <fullName evidence="2">Uncharacterized protein</fullName>
    </submittedName>
</protein>
<gene>
    <name evidence="2" type="ORF">J2W98_000536</name>
</gene>
<organism evidence="2 3">
    <name type="scientific">Paenibacillus peoriae</name>
    <dbReference type="NCBI Taxonomy" id="59893"/>
    <lineage>
        <taxon>Bacteria</taxon>
        <taxon>Bacillati</taxon>
        <taxon>Bacillota</taxon>
        <taxon>Bacilli</taxon>
        <taxon>Bacillales</taxon>
        <taxon>Paenibacillaceae</taxon>
        <taxon>Paenibacillus</taxon>
    </lineage>
</organism>
<reference evidence="2 3" key="1">
    <citation type="submission" date="2023-07" db="EMBL/GenBank/DDBJ databases">
        <title>Sorghum-associated microbial communities from plants grown in Nebraska, USA.</title>
        <authorList>
            <person name="Schachtman D."/>
        </authorList>
    </citation>
    <scope>NUCLEOTIDE SEQUENCE [LARGE SCALE GENOMIC DNA]</scope>
    <source>
        <strain evidence="2 3">BE143</strain>
    </source>
</reference>
<accession>A0ABU1Q9H9</accession>
<keyword evidence="1" id="KW-0812">Transmembrane</keyword>